<evidence type="ECO:0000313" key="3">
    <source>
        <dbReference type="Proteomes" id="UP001234585"/>
    </source>
</evidence>
<keyword evidence="1" id="KW-1133">Transmembrane helix</keyword>
<keyword evidence="3" id="KW-1185">Reference proteome</keyword>
<dbReference type="RefSeq" id="WP_306039796.1">
    <property type="nucleotide sequence ID" value="NZ_CP132303.1"/>
</dbReference>
<evidence type="ECO:0000313" key="2">
    <source>
        <dbReference type="EMBL" id="WLS00241.1"/>
    </source>
</evidence>
<keyword evidence="1" id="KW-0812">Transmembrane</keyword>
<organism evidence="2 3">
    <name type="scientific">Shinella sumterensis</name>
    <dbReference type="NCBI Taxonomy" id="1967501"/>
    <lineage>
        <taxon>Bacteria</taxon>
        <taxon>Pseudomonadati</taxon>
        <taxon>Pseudomonadota</taxon>
        <taxon>Alphaproteobacteria</taxon>
        <taxon>Hyphomicrobiales</taxon>
        <taxon>Rhizobiaceae</taxon>
        <taxon>Shinella</taxon>
    </lineage>
</organism>
<dbReference type="PANTHER" id="PTHR32251:SF17">
    <property type="entry name" value="STEROID 5-ALPHA REDUCTASE C-TERMINAL DOMAIN-CONTAINING PROTEIN"/>
    <property type="match status" value="1"/>
</dbReference>
<feature type="transmembrane region" description="Helical" evidence="1">
    <location>
        <begin position="110"/>
        <end position="132"/>
    </location>
</feature>
<feature type="transmembrane region" description="Helical" evidence="1">
    <location>
        <begin position="191"/>
        <end position="210"/>
    </location>
</feature>
<name>A0AA50CQX0_9HYPH</name>
<dbReference type="InterPro" id="IPR010721">
    <property type="entry name" value="UstE-like"/>
</dbReference>
<reference evidence="2 3" key="1">
    <citation type="submission" date="2023-08" db="EMBL/GenBank/DDBJ databases">
        <title>Pathogen: clinical or host-associated sample.</title>
        <authorList>
            <person name="Hergert J."/>
            <person name="Casey R."/>
            <person name="Wagner J."/>
            <person name="Young E.L."/>
            <person name="Oakeson K.F."/>
        </authorList>
    </citation>
    <scope>NUCLEOTIDE SEQUENCE [LARGE SCALE GENOMIC DNA]</scope>
    <source>
        <strain evidence="2 3">1760953</strain>
        <plasmid evidence="2 3">unnamed1</plasmid>
    </source>
</reference>
<dbReference type="PANTHER" id="PTHR32251">
    <property type="entry name" value="3-OXO-5-ALPHA-STEROID 4-DEHYDROGENASE"/>
    <property type="match status" value="1"/>
</dbReference>
<dbReference type="GO" id="GO:0016020">
    <property type="term" value="C:membrane"/>
    <property type="evidence" value="ECO:0007669"/>
    <property type="project" value="TreeGrafter"/>
</dbReference>
<gene>
    <name evidence="2" type="ORF">Q9313_19425</name>
</gene>
<accession>A0AA50CQX0</accession>
<dbReference type="AlphaFoldDB" id="A0AA50CQX0"/>
<proteinExistence type="predicted"/>
<protein>
    <submittedName>
        <fullName evidence="2">DUF1295 domain-containing protein</fullName>
    </submittedName>
</protein>
<dbReference type="Proteomes" id="UP001234585">
    <property type="component" value="Plasmid unnamed1"/>
</dbReference>
<keyword evidence="2" id="KW-0614">Plasmid</keyword>
<geneLocation type="plasmid" evidence="2 3">
    <name>unnamed1</name>
</geneLocation>
<feature type="transmembrane region" description="Helical" evidence="1">
    <location>
        <begin position="33"/>
        <end position="54"/>
    </location>
</feature>
<evidence type="ECO:0000256" key="1">
    <source>
        <dbReference type="SAM" id="Phobius"/>
    </source>
</evidence>
<dbReference type="Pfam" id="PF06966">
    <property type="entry name" value="DUF1295"/>
    <property type="match status" value="1"/>
</dbReference>
<keyword evidence="1" id="KW-0472">Membrane</keyword>
<dbReference type="PROSITE" id="PS50244">
    <property type="entry name" value="S5A_REDUCTASE"/>
    <property type="match status" value="1"/>
</dbReference>
<feature type="transmembrane region" description="Helical" evidence="1">
    <location>
        <begin position="144"/>
        <end position="160"/>
    </location>
</feature>
<dbReference type="EMBL" id="CP132303">
    <property type="protein sequence ID" value="WLS00241.1"/>
    <property type="molecule type" value="Genomic_DNA"/>
</dbReference>
<sequence length="271" mass="29424">MTAAVLFLLLAAAAALVMTAVWFAVVKGAASGWVDAVWSFLVGAAGVTAALAPVDGWEGDWQRRLLIAAAAGLWSCRLGIHILRRTLQGGEDPRYARLREEWGESWRLRLFLFLQIQAAAALLLAATIFIAARNPAEGLQWSDIAGIAILAMAVIGEGIADAQLSRFRGKATNEGKVCDEGLWSLSRHPNYFFQWLGWCGYAVIAIGPAGAWSWGWVALAGPAFMYWLLVHVSGIPPLEAHMMRSRGAAFTAYADRVNAFWPGLPNREKTS</sequence>
<dbReference type="Gene3D" id="1.20.120.1630">
    <property type="match status" value="1"/>
</dbReference>